<keyword evidence="4" id="KW-1185">Reference proteome</keyword>
<dbReference type="Proteomes" id="UP001652625">
    <property type="component" value="Chromosome 07"/>
</dbReference>
<dbReference type="PANTHER" id="PTHR23080">
    <property type="entry name" value="THAP DOMAIN PROTEIN"/>
    <property type="match status" value="1"/>
</dbReference>
<evidence type="ECO:0000256" key="2">
    <source>
        <dbReference type="ARBA" id="ARBA00022723"/>
    </source>
</evidence>
<evidence type="ECO:0000259" key="3">
    <source>
        <dbReference type="Pfam" id="PF13359"/>
    </source>
</evidence>
<dbReference type="GeneID" id="136082739"/>
<evidence type="ECO:0000313" key="4">
    <source>
        <dbReference type="Proteomes" id="UP001652625"/>
    </source>
</evidence>
<comment type="cofactor">
    <cofactor evidence="1">
        <name>a divalent metal cation</name>
        <dbReference type="ChEBI" id="CHEBI:60240"/>
    </cofactor>
</comment>
<dbReference type="Pfam" id="PF13359">
    <property type="entry name" value="DDE_Tnp_4"/>
    <property type="match status" value="1"/>
</dbReference>
<dbReference type="PANTHER" id="PTHR23080:SF143">
    <property type="entry name" value="SI:DKEY-56D12.4"/>
    <property type="match status" value="1"/>
</dbReference>
<proteinExistence type="predicted"/>
<evidence type="ECO:0000256" key="1">
    <source>
        <dbReference type="ARBA" id="ARBA00001968"/>
    </source>
</evidence>
<keyword evidence="2" id="KW-0479">Metal-binding</keyword>
<name>A0ABM4C995_HYDVU</name>
<dbReference type="InterPro" id="IPR027806">
    <property type="entry name" value="HARBI1_dom"/>
</dbReference>
<accession>A0ABM4C995</accession>
<organism evidence="4 5">
    <name type="scientific">Hydra vulgaris</name>
    <name type="common">Hydra</name>
    <name type="synonym">Hydra attenuata</name>
    <dbReference type="NCBI Taxonomy" id="6087"/>
    <lineage>
        <taxon>Eukaryota</taxon>
        <taxon>Metazoa</taxon>
        <taxon>Cnidaria</taxon>
        <taxon>Hydrozoa</taxon>
        <taxon>Hydroidolina</taxon>
        <taxon>Anthoathecata</taxon>
        <taxon>Aplanulata</taxon>
        <taxon>Hydridae</taxon>
        <taxon>Hydra</taxon>
    </lineage>
</organism>
<dbReference type="RefSeq" id="XP_065658233.1">
    <property type="nucleotide sequence ID" value="XM_065802161.1"/>
</dbReference>
<gene>
    <name evidence="5" type="primary">LOC136082739</name>
</gene>
<feature type="domain" description="DDE Tnp4" evidence="3">
    <location>
        <begin position="256"/>
        <end position="403"/>
    </location>
</feature>
<reference evidence="5" key="1">
    <citation type="submission" date="2025-08" db="UniProtKB">
        <authorList>
            <consortium name="RefSeq"/>
        </authorList>
    </citation>
    <scope>IDENTIFICATION</scope>
</reference>
<sequence length="413" mass="48105">MGGGDHCVVQNCSNDRRYPEKYIIKDHIKLFNGSLQLKFWRCKDVKMLPKWNSKIRLFRSNFRISLRSPVCSNHFKMGRPTDVYTYPTEYLNGYDIKLKKRKSPLKRISIIRKKKYVADYQSSHDQNEDNHDQIEFTEPINIHYDHDYALPVGKDFLVSETNDVEDLQIFIKTPKRLLKRPLLIKHRKHLLSKFSLKSQAEFSWDRVCHSDSILTTWITYFGNELKPLLLWPTQEANLLYKARHFSGKLHNVEGIIDCTEQKIQRPSNAKAQYQTFSIYKSSNTLKKLVVTTKTGSFSFISKAYGGQASDRHITEDCNVINMFSEGSMCLADRVVLVCPPLKKKGQHFTQAKIQSAKEIAQTRVHVERSIRRLKEFRICKNELSLTMLDLIDHIYVICGALSNIQPPIVKEFI</sequence>
<evidence type="ECO:0000313" key="5">
    <source>
        <dbReference type="RefSeq" id="XP_065658233.1"/>
    </source>
</evidence>
<protein>
    <submittedName>
        <fullName evidence="5">Uncharacterized protein LOC136082739</fullName>
    </submittedName>
</protein>